<reference evidence="16 17" key="1">
    <citation type="journal article" date="2011" name="Genome Res.">
        <title>Phylogeny-wide analysis of social amoeba genomes highlights ancient origins for complex intercellular communication.</title>
        <authorList>
            <person name="Heidel A.J."/>
            <person name="Lawal H.M."/>
            <person name="Felder M."/>
            <person name="Schilde C."/>
            <person name="Helps N.R."/>
            <person name="Tunggal B."/>
            <person name="Rivero F."/>
            <person name="John U."/>
            <person name="Schleicher M."/>
            <person name="Eichinger L."/>
            <person name="Platzer M."/>
            <person name="Noegel A.A."/>
            <person name="Schaap P."/>
            <person name="Gloeckner G."/>
        </authorList>
    </citation>
    <scope>NUCLEOTIDE SEQUENCE [LARGE SCALE GENOMIC DNA]</scope>
    <source>
        <strain evidence="17">ATCC 26659 / Pp 5 / PN500</strain>
    </source>
</reference>
<evidence type="ECO:0000313" key="17">
    <source>
        <dbReference type="Proteomes" id="UP000001396"/>
    </source>
</evidence>
<accession>D3BSH5</accession>
<evidence type="ECO:0000256" key="8">
    <source>
        <dbReference type="ARBA" id="ARBA00023054"/>
    </source>
</evidence>
<feature type="region of interest" description="Disordered" evidence="13">
    <location>
        <begin position="1"/>
        <end position="42"/>
    </location>
</feature>
<feature type="domain" description="Ion transport" evidence="15">
    <location>
        <begin position="108"/>
        <end position="221"/>
    </location>
</feature>
<dbReference type="InterPro" id="IPR027359">
    <property type="entry name" value="Volt_channel_dom_sf"/>
</dbReference>
<proteinExistence type="predicted"/>
<evidence type="ECO:0000256" key="7">
    <source>
        <dbReference type="ARBA" id="ARBA00022989"/>
    </source>
</evidence>
<evidence type="ECO:0000313" key="16">
    <source>
        <dbReference type="EMBL" id="EFA75681.1"/>
    </source>
</evidence>
<dbReference type="EMBL" id="ADBJ01000052">
    <property type="protein sequence ID" value="EFA75681.1"/>
    <property type="molecule type" value="Genomic_DNA"/>
</dbReference>
<organism evidence="16 17">
    <name type="scientific">Heterostelium pallidum (strain ATCC 26659 / Pp 5 / PN500)</name>
    <name type="common">Cellular slime mold</name>
    <name type="synonym">Polysphondylium pallidum</name>
    <dbReference type="NCBI Taxonomy" id="670386"/>
    <lineage>
        <taxon>Eukaryota</taxon>
        <taxon>Amoebozoa</taxon>
        <taxon>Evosea</taxon>
        <taxon>Eumycetozoa</taxon>
        <taxon>Dictyostelia</taxon>
        <taxon>Acytosteliales</taxon>
        <taxon>Acytosteliaceae</taxon>
        <taxon>Heterostelium</taxon>
    </lineage>
</organism>
<dbReference type="GeneID" id="31366412"/>
<evidence type="ECO:0000256" key="6">
    <source>
        <dbReference type="ARBA" id="ARBA00022882"/>
    </source>
</evidence>
<comment type="subcellular location">
    <subcellularLocation>
        <location evidence="1">Cell membrane</location>
        <topology evidence="1">Multi-pass membrane protein</topology>
    </subcellularLocation>
</comment>
<evidence type="ECO:0000256" key="13">
    <source>
        <dbReference type="SAM" id="MobiDB-lite"/>
    </source>
</evidence>
<keyword evidence="3" id="KW-0813">Transport</keyword>
<protein>
    <recommendedName>
        <fullName evidence="2">Voltage-gated hydrogen channel 1</fullName>
    </recommendedName>
    <alternativeName>
        <fullName evidence="12">Hydrogen voltage-gated channel 1</fullName>
    </alternativeName>
</protein>
<feature type="transmembrane region" description="Helical" evidence="14">
    <location>
        <begin position="149"/>
        <end position="173"/>
    </location>
</feature>
<dbReference type="Pfam" id="PF00520">
    <property type="entry name" value="Ion_trans"/>
    <property type="match status" value="1"/>
</dbReference>
<feature type="compositionally biased region" description="Low complexity" evidence="13">
    <location>
        <begin position="1"/>
        <end position="11"/>
    </location>
</feature>
<keyword evidence="5 14" id="KW-0812">Transmembrane</keyword>
<dbReference type="GO" id="GO:0005886">
    <property type="term" value="C:plasma membrane"/>
    <property type="evidence" value="ECO:0007669"/>
    <property type="project" value="UniProtKB-SubCell"/>
</dbReference>
<feature type="region of interest" description="Disordered" evidence="13">
    <location>
        <begin position="253"/>
        <end position="280"/>
    </location>
</feature>
<evidence type="ECO:0000256" key="3">
    <source>
        <dbReference type="ARBA" id="ARBA00022448"/>
    </source>
</evidence>
<evidence type="ECO:0000256" key="14">
    <source>
        <dbReference type="SAM" id="Phobius"/>
    </source>
</evidence>
<evidence type="ECO:0000259" key="15">
    <source>
        <dbReference type="Pfam" id="PF00520"/>
    </source>
</evidence>
<dbReference type="InterPro" id="IPR005821">
    <property type="entry name" value="Ion_trans_dom"/>
</dbReference>
<dbReference type="PANTHER" id="PTHR46480:SF1">
    <property type="entry name" value="VOLTAGE-GATED HYDROGEN CHANNEL 1"/>
    <property type="match status" value="1"/>
</dbReference>
<feature type="transmembrane region" description="Helical" evidence="14">
    <location>
        <begin position="179"/>
        <end position="200"/>
    </location>
</feature>
<dbReference type="SUPFAM" id="SSF81324">
    <property type="entry name" value="Voltage-gated potassium channels"/>
    <property type="match status" value="1"/>
</dbReference>
<evidence type="ECO:0000256" key="4">
    <source>
        <dbReference type="ARBA" id="ARBA00022475"/>
    </source>
</evidence>
<dbReference type="STRING" id="670386.D3BSH5"/>
<name>D3BSH5_HETP5</name>
<evidence type="ECO:0000256" key="9">
    <source>
        <dbReference type="ARBA" id="ARBA00023065"/>
    </source>
</evidence>
<keyword evidence="8" id="KW-0175">Coiled coil</keyword>
<keyword evidence="11" id="KW-0407">Ion channel</keyword>
<keyword evidence="17" id="KW-1185">Reference proteome</keyword>
<feature type="transmembrane region" description="Helical" evidence="14">
    <location>
        <begin position="109"/>
        <end position="128"/>
    </location>
</feature>
<keyword evidence="6" id="KW-0851">Voltage-gated channel</keyword>
<dbReference type="InterPro" id="IPR031846">
    <property type="entry name" value="Hvcn1"/>
</dbReference>
<evidence type="ECO:0000256" key="12">
    <source>
        <dbReference type="ARBA" id="ARBA00031989"/>
    </source>
</evidence>
<dbReference type="Gene3D" id="1.20.120.350">
    <property type="entry name" value="Voltage-gated potassium channels. Chain C"/>
    <property type="match status" value="1"/>
</dbReference>
<keyword evidence="7 14" id="KW-1133">Transmembrane helix</keyword>
<evidence type="ECO:0000256" key="2">
    <source>
        <dbReference type="ARBA" id="ARBA00015897"/>
    </source>
</evidence>
<feature type="compositionally biased region" description="Low complexity" evidence="13">
    <location>
        <begin position="18"/>
        <end position="42"/>
    </location>
</feature>
<keyword evidence="10 14" id="KW-0472">Membrane</keyword>
<dbReference type="PANTHER" id="PTHR46480">
    <property type="entry name" value="F20B24.22"/>
    <property type="match status" value="1"/>
</dbReference>
<dbReference type="GO" id="GO:0030171">
    <property type="term" value="F:voltage-gated proton channel activity"/>
    <property type="evidence" value="ECO:0007669"/>
    <property type="project" value="InterPro"/>
</dbReference>
<evidence type="ECO:0000256" key="10">
    <source>
        <dbReference type="ARBA" id="ARBA00023136"/>
    </source>
</evidence>
<evidence type="ECO:0000256" key="1">
    <source>
        <dbReference type="ARBA" id="ARBA00004651"/>
    </source>
</evidence>
<dbReference type="RefSeq" id="XP_020427815.1">
    <property type="nucleotide sequence ID" value="XM_020581704.1"/>
</dbReference>
<comment type="caution">
    <text evidence="16">The sequence shown here is derived from an EMBL/GenBank/DDBJ whole genome shotgun (WGS) entry which is preliminary data.</text>
</comment>
<evidence type="ECO:0000256" key="11">
    <source>
        <dbReference type="ARBA" id="ARBA00023303"/>
    </source>
</evidence>
<dbReference type="GO" id="GO:0034702">
    <property type="term" value="C:monoatomic ion channel complex"/>
    <property type="evidence" value="ECO:0007669"/>
    <property type="project" value="UniProtKB-KW"/>
</dbReference>
<dbReference type="AlphaFoldDB" id="D3BSH5"/>
<dbReference type="OMA" id="KFHTFDA"/>
<keyword evidence="4" id="KW-1003">Cell membrane</keyword>
<feature type="compositionally biased region" description="Low complexity" evidence="13">
    <location>
        <begin position="253"/>
        <end position="269"/>
    </location>
</feature>
<sequence>MSNNNSHNNNSQPNTYQSSPYTLDSSSTFSSDSSSSSSGSHTPVSVVNEAVSSLQRDAELNIPLKKKKQKVVDYRFPFHFAIHSPRHNKRTRWRYKLGHFIESNKVQTFIVSLIILDLIIAIIEMFLEESFKKCKDEHEIPHAVERTESVLRVITLVILGIFEIEIIALMLAFGRDFFFHPFYVLDLVVITTSIVVDVVFRDNAGALLVIFRLWRVVRIGHGIAMSVEDHDERKYSILKKKYKELKKSVAASNNNITNNNNKNNNNNKIQKFDLVAPHTQ</sequence>
<keyword evidence="9" id="KW-0406">Ion transport</keyword>
<dbReference type="Proteomes" id="UP000001396">
    <property type="component" value="Unassembled WGS sequence"/>
</dbReference>
<gene>
    <name evidence="16" type="ORF">PPL_10943</name>
</gene>
<dbReference type="InParanoid" id="D3BSH5"/>
<evidence type="ECO:0000256" key="5">
    <source>
        <dbReference type="ARBA" id="ARBA00022692"/>
    </source>
</evidence>